<dbReference type="NCBIfam" id="TIGR03696">
    <property type="entry name" value="Rhs_assc_core"/>
    <property type="match status" value="1"/>
</dbReference>
<dbReference type="RefSeq" id="WP_068935602.1">
    <property type="nucleotide sequence ID" value="NZ_SPVI01000001.1"/>
</dbReference>
<dbReference type="EMBL" id="SPVI01000001">
    <property type="protein sequence ID" value="TFW45146.1"/>
    <property type="molecule type" value="Genomic_DNA"/>
</dbReference>
<accession>A0A4Y9TRX6</accession>
<evidence type="ECO:0000256" key="1">
    <source>
        <dbReference type="SAM" id="MobiDB-lite"/>
    </source>
</evidence>
<feature type="region of interest" description="Disordered" evidence="1">
    <location>
        <begin position="474"/>
        <end position="493"/>
    </location>
</feature>
<sequence>MSYAQHQHTPTLSAIDPRGLPVRGVAYHRETARERPQPRITRRVFGAQGALHEQWDSRLIALQAADPAVKPNERVQLSLSGMLLRIDRVDAGWQLRLPGAAGQLLEQWDARGAHQRYEYDRLLRTVATFEHAADQPAPRCVERLTYSHGTATQGGLHAGRLVRHDDTAGTLFYEAYGVQGQVVRQSRAFAQQPQMLDWPESPTAREPLLEAQRFVTTWHYAASGQLLEQVDAKGNRAQSRYGLEGQLMSGAVLLAGGRRQVLVERCTYNAAGQLLSERAGNGVVTSADYAEADNRLQRLRVHRAGGQNPSLQVLNYEYDGVGNVVRIQDAVQPTRWFNNAHSAADAVYAYDTLYQLIRATGREHAHALAGQGPAPMVLFGAVDDSQWRAYTQQYSYDASGNLKTVQHRPAVGTGYTRDFTVGRYSNHACLQPTAVDAPGLGRGFDACGNQLELVQGQAMSWNVRNQLTRVTQVRRGQDDDDDDETYGYDGGGQRVFKRRRSRGRMRTFVQEVRYLPGLEIRSNTATGEQLNVITASLGRSPARILQWEAGQPEGLANEQVRFSIGDHLASRSLELDGQAQLISQEVFYPFGGTAWWAARNAVEANYKTLRYSAKERDASGLYYYGARYYAPWLQRWISPDPAGAVDGLNLYAMVGNNPVTFVDRDGLQGQRAAPVSPLALTAVAVLMMLLGVIGGALMGHEMAGASIGALVGAAVVYRHQRRPRTEPAQMTDSQYGEQLTSLALRMAEHYRLSNEEASRLLSLAYEQRREVEGVSFLVSYEQDLIYAHAGPFAAKPQAEALIAQHRNPAPELARIGWDTRQLRGPTRSQTLENVQASSAPSFEVASTSHASRARRQRRSAVAEAHTPVQQSQAVTASGFEIDTTAVQGIDPLSTQGRSIALALSHLREARFTAVHWHQHRDRLWSVDLHGYPGARGRGAYRLMLQHMGGLHYRVQGVRDPHRR</sequence>
<proteinExistence type="predicted"/>
<dbReference type="PANTHER" id="PTHR32305">
    <property type="match status" value="1"/>
</dbReference>
<comment type="caution">
    <text evidence="2">The sequence shown here is derived from an EMBL/GenBank/DDBJ whole genome shotgun (WGS) entry which is preliminary data.</text>
</comment>
<dbReference type="Gene3D" id="2.180.10.10">
    <property type="entry name" value="RHS repeat-associated core"/>
    <property type="match status" value="1"/>
</dbReference>
<name>A0A4Y9TRX6_PSEFL</name>
<organism evidence="2 3">
    <name type="scientific">Pseudomonas fluorescens</name>
    <dbReference type="NCBI Taxonomy" id="294"/>
    <lineage>
        <taxon>Bacteria</taxon>
        <taxon>Pseudomonadati</taxon>
        <taxon>Pseudomonadota</taxon>
        <taxon>Gammaproteobacteria</taxon>
        <taxon>Pseudomonadales</taxon>
        <taxon>Pseudomonadaceae</taxon>
        <taxon>Pseudomonas</taxon>
    </lineage>
</organism>
<feature type="region of interest" description="Disordered" evidence="1">
    <location>
        <begin position="831"/>
        <end position="873"/>
    </location>
</feature>
<dbReference type="AlphaFoldDB" id="A0A4Y9TRX6"/>
<gene>
    <name evidence="2" type="ORF">E4T65_01455</name>
</gene>
<dbReference type="InterPro" id="IPR050708">
    <property type="entry name" value="T6SS_VgrG/RHS"/>
</dbReference>
<evidence type="ECO:0000313" key="2">
    <source>
        <dbReference type="EMBL" id="TFW45146.1"/>
    </source>
</evidence>
<dbReference type="InterPro" id="IPR022385">
    <property type="entry name" value="Rhs_assc_core"/>
</dbReference>
<protein>
    <submittedName>
        <fullName evidence="2">RHS repeat-associated core domain-containing protein</fullName>
    </submittedName>
</protein>
<dbReference type="Proteomes" id="UP000297322">
    <property type="component" value="Unassembled WGS sequence"/>
</dbReference>
<dbReference type="PANTHER" id="PTHR32305:SF15">
    <property type="entry name" value="PROTEIN RHSA-RELATED"/>
    <property type="match status" value="1"/>
</dbReference>
<feature type="compositionally biased region" description="Polar residues" evidence="1">
    <location>
        <begin position="831"/>
        <end position="840"/>
    </location>
</feature>
<evidence type="ECO:0000313" key="3">
    <source>
        <dbReference type="Proteomes" id="UP000297322"/>
    </source>
</evidence>
<reference evidence="2 3" key="1">
    <citation type="submission" date="2019-03" db="EMBL/GenBank/DDBJ databases">
        <title>Biocontrol and xenobiotic degradation properties of endophytic Pseudomonas fluorescens strain BRZ63.</title>
        <authorList>
            <person name="Chlebek D.A."/>
            <person name="Pinski A."/>
            <person name="Zur J.P."/>
            <person name="Michalska J."/>
            <person name="Hupert-Kocurek K.T."/>
        </authorList>
    </citation>
    <scope>NUCLEOTIDE SEQUENCE [LARGE SCALE GENOMIC DNA]</scope>
    <source>
        <strain evidence="2 3">BRZ63</strain>
    </source>
</reference>